<dbReference type="OrthoDB" id="1679631at2"/>
<reference evidence="1 2" key="1">
    <citation type="submission" date="2016-04" db="EMBL/GenBank/DDBJ databases">
        <authorList>
            <person name="Evans L.H."/>
            <person name="Alamgir A."/>
            <person name="Owens N."/>
            <person name="Weber N.D."/>
            <person name="Virtaneva K."/>
            <person name="Barbian K."/>
            <person name="Babar A."/>
            <person name="Rosenke K."/>
        </authorList>
    </citation>
    <scope>NUCLEOTIDE SEQUENCE [LARGE SCALE GENOMIC DNA]</scope>
    <source>
        <strain evidence="1 2">LMa1</strain>
    </source>
</reference>
<dbReference type="AlphaFoldDB" id="A0A1B7LIQ6"/>
<accession>A0A1B7LIQ6</accession>
<protein>
    <submittedName>
        <fullName evidence="1">Stage V sporulation protein AE</fullName>
    </submittedName>
</protein>
<proteinExistence type="predicted"/>
<organism evidence="1 2">
    <name type="scientific">Desulfotomaculum copahuensis</name>
    <dbReference type="NCBI Taxonomy" id="1838280"/>
    <lineage>
        <taxon>Bacteria</taxon>
        <taxon>Bacillati</taxon>
        <taxon>Bacillota</taxon>
        <taxon>Clostridia</taxon>
        <taxon>Eubacteriales</taxon>
        <taxon>Desulfotomaculaceae</taxon>
        <taxon>Desulfotomaculum</taxon>
    </lineage>
</organism>
<dbReference type="STRING" id="1838280.A6M21_03270"/>
<dbReference type="RefSeq" id="WP_066666184.1">
    <property type="nucleotide sequence ID" value="NZ_LYVF01000013.1"/>
</dbReference>
<evidence type="ECO:0000313" key="1">
    <source>
        <dbReference type="EMBL" id="OAT86455.1"/>
    </source>
</evidence>
<dbReference type="Pfam" id="PF14097">
    <property type="entry name" value="SpoVAE"/>
    <property type="match status" value="1"/>
</dbReference>
<dbReference type="InterPro" id="IPR025914">
    <property type="entry name" value="SpoVAE"/>
</dbReference>
<dbReference type="Proteomes" id="UP000078532">
    <property type="component" value="Unassembled WGS sequence"/>
</dbReference>
<dbReference type="EMBL" id="LYVF01000013">
    <property type="protein sequence ID" value="OAT86455.1"/>
    <property type="molecule type" value="Genomic_DNA"/>
</dbReference>
<keyword evidence="2" id="KW-1185">Reference proteome</keyword>
<evidence type="ECO:0000313" key="2">
    <source>
        <dbReference type="Proteomes" id="UP000078532"/>
    </source>
</evidence>
<sequence length="202" mass="21177">MEAGERCRVILVTDGDAVARQAVEVASRNVGARCISLSAGNPTILSGPDLVALIKRAPHDPVVVMLDDRGATGAGPGERALEYICRHPDIQVLGVVAVASNTTGARGVRVDESVTRTGNLVPGAVDKFGAARRPGRKLHGDTVEILNRLPVPLTVGLGDVGKMLGADDYRCGAPVTARALQEILNRSERNGSGQRSSKRTTK</sequence>
<name>A0A1B7LIQ6_9FIRM</name>
<comment type="caution">
    <text evidence="1">The sequence shown here is derived from an EMBL/GenBank/DDBJ whole genome shotgun (WGS) entry which is preliminary data.</text>
</comment>
<gene>
    <name evidence="1" type="ORF">A6M21_03270</name>
</gene>